<dbReference type="EMBL" id="LCWV01000012">
    <property type="protein sequence ID" value="PWI69512.1"/>
    <property type="molecule type" value="Genomic_DNA"/>
</dbReference>
<name>A0A2U3E4T7_PURLI</name>
<dbReference type="Proteomes" id="UP000245956">
    <property type="component" value="Unassembled WGS sequence"/>
</dbReference>
<proteinExistence type="predicted"/>
<dbReference type="AlphaFoldDB" id="A0A2U3E4T7"/>
<reference evidence="3 4" key="1">
    <citation type="journal article" date="2016" name="Front. Microbiol.">
        <title>Genome and transcriptome sequences reveal the specific parasitism of the nematophagous Purpureocillium lilacinum 36-1.</title>
        <authorList>
            <person name="Xie J."/>
            <person name="Li S."/>
            <person name="Mo C."/>
            <person name="Xiao X."/>
            <person name="Peng D."/>
            <person name="Wang G."/>
            <person name="Xiao Y."/>
        </authorList>
    </citation>
    <scope>NUCLEOTIDE SEQUENCE [LARGE SCALE GENOMIC DNA]</scope>
    <source>
        <strain evidence="3 4">36-1</strain>
    </source>
</reference>
<dbReference type="PANTHER" id="PTHR43415">
    <property type="entry name" value="SPERMIDINE N(1)-ACETYLTRANSFERASE"/>
    <property type="match status" value="1"/>
</dbReference>
<dbReference type="InterPro" id="IPR016181">
    <property type="entry name" value="Acyl_CoA_acyltransferase"/>
</dbReference>
<gene>
    <name evidence="3" type="ORF">PCL_01159</name>
</gene>
<protein>
    <recommendedName>
        <fullName evidence="2">N-acetyltransferase domain-containing protein</fullName>
    </recommendedName>
</protein>
<dbReference type="InterPro" id="IPR000182">
    <property type="entry name" value="GNAT_dom"/>
</dbReference>
<dbReference type="Gene3D" id="3.40.630.30">
    <property type="match status" value="1"/>
</dbReference>
<dbReference type="PROSITE" id="PS51186">
    <property type="entry name" value="GNAT"/>
    <property type="match status" value="1"/>
</dbReference>
<dbReference type="GO" id="GO:0016747">
    <property type="term" value="F:acyltransferase activity, transferring groups other than amino-acyl groups"/>
    <property type="evidence" value="ECO:0007669"/>
    <property type="project" value="InterPro"/>
</dbReference>
<feature type="domain" description="N-acetyltransferase" evidence="2">
    <location>
        <begin position="163"/>
        <end position="316"/>
    </location>
</feature>
<sequence>MGLAAQRNSPCPPILRSCTTTAAAPFRQITQALPAGSVTTGKAPRMDRRRRCACPVVNTEGAEAQSGTYKLGFSILESRPPVRQSSRIAIMDSVITTASNAWRSERLVYRPFDAQDEETQAWMHEHISNDPVVEALSTGDLLRPQSRKQSAAYTDVIAGCLIAVAVCLPPDDDGDNEKWETKGAPAPATGDDGISSASGTSTGTSTTDKKKPKMIGFAALHATAPSSPHHRSANVALCLASSSQGRGLGGEALGWLVDWGFRHGGLHRVGLQAASYNERALGLYRRAGFVEEGRLRGRVRFDRQWWDLVEMGMLEEEWEARRGLVVKGYGQ</sequence>
<dbReference type="PANTHER" id="PTHR43415:SF3">
    <property type="entry name" value="GNAT-FAMILY ACETYLTRANSFERASE"/>
    <property type="match status" value="1"/>
</dbReference>
<evidence type="ECO:0000313" key="3">
    <source>
        <dbReference type="EMBL" id="PWI69512.1"/>
    </source>
</evidence>
<comment type="caution">
    <text evidence="3">The sequence shown here is derived from an EMBL/GenBank/DDBJ whole genome shotgun (WGS) entry which is preliminary data.</text>
</comment>
<feature type="region of interest" description="Disordered" evidence="1">
    <location>
        <begin position="174"/>
        <end position="210"/>
    </location>
</feature>
<evidence type="ECO:0000313" key="4">
    <source>
        <dbReference type="Proteomes" id="UP000245956"/>
    </source>
</evidence>
<accession>A0A2U3E4T7</accession>
<dbReference type="Pfam" id="PF00583">
    <property type="entry name" value="Acetyltransf_1"/>
    <property type="match status" value="1"/>
</dbReference>
<evidence type="ECO:0000259" key="2">
    <source>
        <dbReference type="PROSITE" id="PS51186"/>
    </source>
</evidence>
<organism evidence="3 4">
    <name type="scientific">Purpureocillium lilacinum</name>
    <name type="common">Paecilomyces lilacinus</name>
    <dbReference type="NCBI Taxonomy" id="33203"/>
    <lineage>
        <taxon>Eukaryota</taxon>
        <taxon>Fungi</taxon>
        <taxon>Dikarya</taxon>
        <taxon>Ascomycota</taxon>
        <taxon>Pezizomycotina</taxon>
        <taxon>Sordariomycetes</taxon>
        <taxon>Hypocreomycetidae</taxon>
        <taxon>Hypocreales</taxon>
        <taxon>Ophiocordycipitaceae</taxon>
        <taxon>Purpureocillium</taxon>
    </lineage>
</organism>
<feature type="compositionally biased region" description="Low complexity" evidence="1">
    <location>
        <begin position="189"/>
        <end position="206"/>
    </location>
</feature>
<dbReference type="SUPFAM" id="SSF55729">
    <property type="entry name" value="Acyl-CoA N-acyltransferases (Nat)"/>
    <property type="match status" value="1"/>
</dbReference>
<evidence type="ECO:0000256" key="1">
    <source>
        <dbReference type="SAM" id="MobiDB-lite"/>
    </source>
</evidence>